<name>A0ABN0N6N9_9NEIS</name>
<dbReference type="Pfam" id="PF06041">
    <property type="entry name" value="DUF924"/>
    <property type="match status" value="1"/>
</dbReference>
<evidence type="ECO:0000256" key="1">
    <source>
        <dbReference type="SAM" id="MobiDB-lite"/>
    </source>
</evidence>
<comment type="caution">
    <text evidence="2">The sequence shown here is derived from an EMBL/GenBank/DDBJ whole genome shotgun (WGS) entry which is preliminary data.</text>
</comment>
<protein>
    <submittedName>
        <fullName evidence="2">Uncharacterized protein</fullName>
    </submittedName>
</protein>
<feature type="region of interest" description="Disordered" evidence="1">
    <location>
        <begin position="31"/>
        <end position="53"/>
    </location>
</feature>
<dbReference type="InterPro" id="IPR011990">
    <property type="entry name" value="TPR-like_helical_dom_sf"/>
</dbReference>
<evidence type="ECO:0000313" key="2">
    <source>
        <dbReference type="EMBL" id="ERE06590.1"/>
    </source>
</evidence>
<dbReference type="InterPro" id="IPR010323">
    <property type="entry name" value="DUF924"/>
</dbReference>
<keyword evidence="3" id="KW-1185">Reference proteome</keyword>
<dbReference type="Gene3D" id="1.25.40.10">
    <property type="entry name" value="Tetratricopeptide repeat domain"/>
    <property type="match status" value="1"/>
</dbReference>
<dbReference type="Proteomes" id="UP000016426">
    <property type="component" value="Unassembled WGS sequence"/>
</dbReference>
<evidence type="ECO:0000313" key="3">
    <source>
        <dbReference type="Proteomes" id="UP000016426"/>
    </source>
</evidence>
<accession>A0ABN0N6N9</accession>
<dbReference type="EMBL" id="AVPH01000231">
    <property type="protein sequence ID" value="ERE06590.1"/>
    <property type="molecule type" value="Genomic_DNA"/>
</dbReference>
<dbReference type="RefSeq" id="WP_021477195.1">
    <property type="nucleotide sequence ID" value="NZ_AVPH01000231.1"/>
</dbReference>
<reference evidence="2 3" key="1">
    <citation type="journal article" date="2013" name="Genome Announc.">
        <title>Genome Sequence of the Pigment-Producing Bacterium Pseudogulbenkiania ferrooxidans, Isolated from Loktak Lake.</title>
        <authorList>
            <person name="Puranik S."/>
            <person name="Talkal R."/>
            <person name="Qureshi A."/>
            <person name="Khardenavis A."/>
            <person name="Kapley A."/>
            <person name="Purohit H.J."/>
        </authorList>
    </citation>
    <scope>NUCLEOTIDE SEQUENCE [LARGE SCALE GENOMIC DNA]</scope>
    <source>
        <strain evidence="2 3">EGD-HP2</strain>
    </source>
</reference>
<dbReference type="SUPFAM" id="SSF48452">
    <property type="entry name" value="TPR-like"/>
    <property type="match status" value="1"/>
</dbReference>
<sequence>MRRHHLHQPWLRHTDDYRDIIRRFGRSPHRNRILGRPSTPEGSAFLRDGGFAG</sequence>
<proteinExistence type="predicted"/>
<gene>
    <name evidence="2" type="ORF">O166_08425</name>
</gene>
<organism evidence="2 3">
    <name type="scientific">Pseudogulbenkiania ferrooxidans EGD-HP2</name>
    <dbReference type="NCBI Taxonomy" id="1388764"/>
    <lineage>
        <taxon>Bacteria</taxon>
        <taxon>Pseudomonadati</taxon>
        <taxon>Pseudomonadota</taxon>
        <taxon>Betaproteobacteria</taxon>
        <taxon>Neisseriales</taxon>
        <taxon>Chromobacteriaceae</taxon>
        <taxon>Pseudogulbenkiania</taxon>
    </lineage>
</organism>